<dbReference type="AlphaFoldDB" id="A0A8T8XB97"/>
<dbReference type="OrthoDB" id="659at2759"/>
<dbReference type="InterPro" id="IPR051128">
    <property type="entry name" value="EgtD_Methyltrsf_superfamily"/>
</dbReference>
<accession>A0A8T8XB97</accession>
<evidence type="ECO:0000313" key="6">
    <source>
        <dbReference type="EMBL" id="RAH85328.1"/>
    </source>
</evidence>
<organism evidence="6 7">
    <name type="scientific">Aspergillus japonicus CBS 114.51</name>
    <dbReference type="NCBI Taxonomy" id="1448312"/>
    <lineage>
        <taxon>Eukaryota</taxon>
        <taxon>Fungi</taxon>
        <taxon>Dikarya</taxon>
        <taxon>Ascomycota</taxon>
        <taxon>Pezizomycotina</taxon>
        <taxon>Eurotiomycetes</taxon>
        <taxon>Eurotiomycetidae</taxon>
        <taxon>Eurotiales</taxon>
        <taxon>Aspergillaceae</taxon>
        <taxon>Aspergillus</taxon>
        <taxon>Aspergillus subgen. Circumdati</taxon>
    </lineage>
</organism>
<dbReference type="NCBIfam" id="TIGR03439">
    <property type="entry name" value="methyl_EasF"/>
    <property type="match status" value="1"/>
</dbReference>
<evidence type="ECO:0000259" key="5">
    <source>
        <dbReference type="Pfam" id="PF10017"/>
    </source>
</evidence>
<sequence>MSTTTVCEVTGPSSALSLDTWHPKEPVLRDIRKSLELLDLKSCVLSGLSQPRKAIPSLLLWDEQGLKNFNEWTKCPYYYPKSKEMEILETHRDRMAGALPDSSALVELGCGNVHKTSIILSALARQGKEVQYYALDVSEAALRTSLKALQAEFDHFPNISISGLLGTYDDCVDWIANNTASLHTRSVTFLWVGNSVANLSKTEASDLMGHFRQACAVAGMHCHFLISADACAEENKLLKAYNPDGGLSSLFLRYGLLHVNKLLRADLFNGVVWNCLLEYDREENEILTFYSPESDVTLSSGAKSVTVHHGEKIFFFRSGKWNGEQMRSIAQQGGFQVSQVWGDAKQEYVSDIRLYS</sequence>
<keyword evidence="2" id="KW-0489">Methyltransferase</keyword>
<dbReference type="InterPro" id="IPR017805">
    <property type="entry name" value="SAM_MeTrfase_EasF-type_put"/>
</dbReference>
<gene>
    <name evidence="6" type="ORF">BO86DRAFT_453782</name>
</gene>
<dbReference type="InterPro" id="IPR017804">
    <property type="entry name" value="MeTrfase_EgtD-like"/>
</dbReference>
<dbReference type="InterPro" id="IPR029063">
    <property type="entry name" value="SAM-dependent_MTases_sf"/>
</dbReference>
<dbReference type="EMBL" id="KZ824775">
    <property type="protein sequence ID" value="RAH85328.1"/>
    <property type="molecule type" value="Genomic_DNA"/>
</dbReference>
<dbReference type="GO" id="GO:0032259">
    <property type="term" value="P:methylation"/>
    <property type="evidence" value="ECO:0007669"/>
    <property type="project" value="UniProtKB-KW"/>
</dbReference>
<dbReference type="Gene3D" id="3.40.50.150">
    <property type="entry name" value="Vaccinia Virus protein VP39"/>
    <property type="match status" value="1"/>
</dbReference>
<evidence type="ECO:0000256" key="3">
    <source>
        <dbReference type="ARBA" id="ARBA00022679"/>
    </source>
</evidence>
<evidence type="ECO:0000313" key="7">
    <source>
        <dbReference type="Proteomes" id="UP000249497"/>
    </source>
</evidence>
<dbReference type="InterPro" id="IPR019257">
    <property type="entry name" value="MeTrfase_dom"/>
</dbReference>
<evidence type="ECO:0000256" key="1">
    <source>
        <dbReference type="ARBA" id="ARBA00008361"/>
    </source>
</evidence>
<keyword evidence="3" id="KW-0808">Transferase</keyword>
<dbReference type="GO" id="GO:0008168">
    <property type="term" value="F:methyltransferase activity"/>
    <property type="evidence" value="ECO:0007669"/>
    <property type="project" value="UniProtKB-KW"/>
</dbReference>
<dbReference type="PANTHER" id="PTHR43397:SF2">
    <property type="entry name" value="HISTIDINE-SPECIFIC METHYLTRANSFERASE SAM-DEPENDENT DOMAIN-CONTAINING PROTEIN"/>
    <property type="match status" value="1"/>
</dbReference>
<dbReference type="Pfam" id="PF10017">
    <property type="entry name" value="Methyltransf_33"/>
    <property type="match status" value="1"/>
</dbReference>
<protein>
    <recommendedName>
        <fullName evidence="5">Histidine-specific methyltransferase SAM-dependent domain-containing protein</fullName>
    </recommendedName>
</protein>
<keyword evidence="7" id="KW-1185">Reference proteome</keyword>
<proteinExistence type="inferred from homology"/>
<dbReference type="Proteomes" id="UP000249497">
    <property type="component" value="Unassembled WGS sequence"/>
</dbReference>
<dbReference type="RefSeq" id="XP_025531222.1">
    <property type="nucleotide sequence ID" value="XM_025677015.1"/>
</dbReference>
<evidence type="ECO:0000256" key="2">
    <source>
        <dbReference type="ARBA" id="ARBA00022603"/>
    </source>
</evidence>
<name>A0A8T8XB97_ASPJA</name>
<dbReference type="PIRSF" id="PIRSF018005">
    <property type="entry name" value="UCP018005"/>
    <property type="match status" value="1"/>
</dbReference>
<reference evidence="6 7" key="1">
    <citation type="submission" date="2018-02" db="EMBL/GenBank/DDBJ databases">
        <title>The genomes of Aspergillus section Nigri reveals drivers in fungal speciation.</title>
        <authorList>
            <consortium name="DOE Joint Genome Institute"/>
            <person name="Vesth T.C."/>
            <person name="Nybo J."/>
            <person name="Theobald S."/>
            <person name="Brandl J."/>
            <person name="Frisvad J.C."/>
            <person name="Nielsen K.F."/>
            <person name="Lyhne E.K."/>
            <person name="Kogle M.E."/>
            <person name="Kuo A."/>
            <person name="Riley R."/>
            <person name="Clum A."/>
            <person name="Nolan M."/>
            <person name="Lipzen A."/>
            <person name="Salamov A."/>
            <person name="Henrissat B."/>
            <person name="Wiebenga A."/>
            <person name="De vries R.P."/>
            <person name="Grigoriev I.V."/>
            <person name="Mortensen U.H."/>
            <person name="Andersen M.R."/>
            <person name="Baker S.E."/>
        </authorList>
    </citation>
    <scope>NUCLEOTIDE SEQUENCE [LARGE SCALE GENOMIC DNA]</scope>
    <source>
        <strain evidence="6 7">CBS 114.51</strain>
    </source>
</reference>
<evidence type="ECO:0000256" key="4">
    <source>
        <dbReference type="ARBA" id="ARBA00022691"/>
    </source>
</evidence>
<keyword evidence="4" id="KW-0949">S-adenosyl-L-methionine</keyword>
<comment type="similarity">
    <text evidence="1">Belongs to the methyltransferase superfamily.</text>
</comment>
<dbReference type="PANTHER" id="PTHR43397">
    <property type="entry name" value="ERGOTHIONEINE BIOSYNTHESIS PROTEIN 1"/>
    <property type="match status" value="1"/>
</dbReference>
<dbReference type="GeneID" id="37180708"/>
<feature type="domain" description="Histidine-specific methyltransferase SAM-dependent" evidence="5">
    <location>
        <begin position="41"/>
        <end position="348"/>
    </location>
</feature>